<dbReference type="RefSeq" id="XP_002839889.1">
    <property type="nucleotide sequence ID" value="XM_002839843.1"/>
</dbReference>
<dbReference type="InterPro" id="IPR009091">
    <property type="entry name" value="RCC1/BLIP-II"/>
</dbReference>
<gene>
    <name evidence="8" type="ORF">GSTUM_00008096001</name>
</gene>
<evidence type="ECO:0000259" key="7">
    <source>
        <dbReference type="Pfam" id="PF25390"/>
    </source>
</evidence>
<dbReference type="Gene3D" id="2.40.128.190">
    <property type="match status" value="1"/>
</dbReference>
<dbReference type="Proteomes" id="UP000006911">
    <property type="component" value="Unassembled WGS sequence"/>
</dbReference>
<dbReference type="SUPFAM" id="SSF89372">
    <property type="entry name" value="Fucose-specific lectin"/>
    <property type="match status" value="1"/>
</dbReference>
<dbReference type="InterPro" id="IPR051553">
    <property type="entry name" value="Ran_GTPase-activating"/>
</dbReference>
<dbReference type="PRINTS" id="PR00633">
    <property type="entry name" value="RCCNDNSATION"/>
</dbReference>
<proteinExistence type="inferred from homology"/>
<evidence type="ECO:0000256" key="1">
    <source>
        <dbReference type="ARBA" id="ARBA00009042"/>
    </source>
</evidence>
<dbReference type="InterPro" id="IPR012475">
    <property type="entry name" value="Fungal_lectin"/>
</dbReference>
<keyword evidence="2" id="KW-0344">Guanine-nucleotide releasing factor</keyword>
<evidence type="ECO:0000313" key="8">
    <source>
        <dbReference type="EMBL" id="CAZ84080.1"/>
    </source>
</evidence>
<evidence type="ECO:0000256" key="4">
    <source>
        <dbReference type="PROSITE-ProRule" id="PRU00235"/>
    </source>
</evidence>
<evidence type="ECO:0000256" key="5">
    <source>
        <dbReference type="SAM" id="MobiDB-lite"/>
    </source>
</evidence>
<keyword evidence="9" id="KW-1185">Reference proteome</keyword>
<feature type="region of interest" description="Disordered" evidence="5">
    <location>
        <begin position="1"/>
        <end position="54"/>
    </location>
</feature>
<dbReference type="Gene3D" id="2.130.10.30">
    <property type="entry name" value="Regulator of chromosome condensation 1/beta-lactamase-inhibitor protein II"/>
    <property type="match status" value="1"/>
</dbReference>
<keyword evidence="3" id="KW-0677">Repeat</keyword>
<dbReference type="GeneID" id="9184212"/>
<organism evidence="8 9">
    <name type="scientific">Tuber melanosporum (strain Mel28)</name>
    <name type="common">Perigord black truffle</name>
    <dbReference type="NCBI Taxonomy" id="656061"/>
    <lineage>
        <taxon>Eukaryota</taxon>
        <taxon>Fungi</taxon>
        <taxon>Dikarya</taxon>
        <taxon>Ascomycota</taxon>
        <taxon>Pezizomycotina</taxon>
        <taxon>Pezizomycetes</taxon>
        <taxon>Pezizales</taxon>
        <taxon>Tuberaceae</taxon>
        <taxon>Tuber</taxon>
    </lineage>
</organism>
<feature type="repeat" description="RCC1" evidence="4">
    <location>
        <begin position="389"/>
        <end position="447"/>
    </location>
</feature>
<dbReference type="GO" id="GO:0005085">
    <property type="term" value="F:guanyl-nucleotide exchange factor activity"/>
    <property type="evidence" value="ECO:0007669"/>
    <property type="project" value="TreeGrafter"/>
</dbReference>
<feature type="repeat" description="RCC1" evidence="4">
    <location>
        <begin position="334"/>
        <end position="388"/>
    </location>
</feature>
<dbReference type="STRING" id="656061.D5GHT7"/>
<evidence type="ECO:0000256" key="3">
    <source>
        <dbReference type="ARBA" id="ARBA00022737"/>
    </source>
</evidence>
<comment type="similarity">
    <text evidence="1">Belongs to the fungal fucose-specific lectin family.</text>
</comment>
<dbReference type="PANTHER" id="PTHR45982">
    <property type="entry name" value="REGULATOR OF CHROMOSOME CONDENSATION"/>
    <property type="match status" value="1"/>
</dbReference>
<accession>D5GHT7</accession>
<keyword evidence="6" id="KW-0812">Transmembrane</keyword>
<feature type="repeat" description="RCC1" evidence="4">
    <location>
        <begin position="448"/>
        <end position="511"/>
    </location>
</feature>
<evidence type="ECO:0000256" key="6">
    <source>
        <dbReference type="SAM" id="Phobius"/>
    </source>
</evidence>
<dbReference type="EMBL" id="FN430321">
    <property type="protein sequence ID" value="CAZ84080.1"/>
    <property type="molecule type" value="Genomic_DNA"/>
</dbReference>
<dbReference type="Pfam" id="PF07938">
    <property type="entry name" value="Fungal_lectin"/>
    <property type="match status" value="1"/>
</dbReference>
<evidence type="ECO:0000313" key="9">
    <source>
        <dbReference type="Proteomes" id="UP000006911"/>
    </source>
</evidence>
<evidence type="ECO:0000256" key="2">
    <source>
        <dbReference type="ARBA" id="ARBA00022658"/>
    </source>
</evidence>
<dbReference type="GO" id="GO:0005737">
    <property type="term" value="C:cytoplasm"/>
    <property type="evidence" value="ECO:0007669"/>
    <property type="project" value="TreeGrafter"/>
</dbReference>
<dbReference type="AlphaFoldDB" id="D5GHT7"/>
<dbReference type="eggNOG" id="KOG1426">
    <property type="taxonomic scope" value="Eukaryota"/>
</dbReference>
<dbReference type="KEGG" id="tml:GSTUM_00008096001"/>
<keyword evidence="6" id="KW-1133">Transmembrane helix</keyword>
<dbReference type="HOGENOM" id="CLU_475024_0_0_1"/>
<keyword evidence="6" id="KW-0472">Membrane</keyword>
<protein>
    <submittedName>
        <fullName evidence="8">(Perigord truffle) hypothetical protein</fullName>
    </submittedName>
</protein>
<dbReference type="InParanoid" id="D5GHT7"/>
<dbReference type="PANTHER" id="PTHR45982:SF1">
    <property type="entry name" value="REGULATOR OF CHROMOSOME CONDENSATION"/>
    <property type="match status" value="1"/>
</dbReference>
<dbReference type="PROSITE" id="PS00626">
    <property type="entry name" value="RCC1_2"/>
    <property type="match status" value="1"/>
</dbReference>
<dbReference type="PROSITE" id="PS50012">
    <property type="entry name" value="RCC1_3"/>
    <property type="match status" value="4"/>
</dbReference>
<feature type="transmembrane region" description="Helical" evidence="6">
    <location>
        <begin position="69"/>
        <end position="93"/>
    </location>
</feature>
<dbReference type="InterPro" id="IPR000408">
    <property type="entry name" value="Reg_chr_condens"/>
</dbReference>
<feature type="domain" description="RCC1-like" evidence="7">
    <location>
        <begin position="333"/>
        <end position="562"/>
    </location>
</feature>
<feature type="repeat" description="RCC1" evidence="4">
    <location>
        <begin position="512"/>
        <end position="568"/>
    </location>
</feature>
<dbReference type="Pfam" id="PF25390">
    <property type="entry name" value="WD40_RLD"/>
    <property type="match status" value="1"/>
</dbReference>
<reference evidence="8 9" key="1">
    <citation type="journal article" date="2010" name="Nature">
        <title>Perigord black truffle genome uncovers evolutionary origins and mechanisms of symbiosis.</title>
        <authorList>
            <person name="Martin F."/>
            <person name="Kohler A."/>
            <person name="Murat C."/>
            <person name="Balestrini R."/>
            <person name="Coutinho P.M."/>
            <person name="Jaillon O."/>
            <person name="Montanini B."/>
            <person name="Morin E."/>
            <person name="Noel B."/>
            <person name="Percudani R."/>
            <person name="Porcel B."/>
            <person name="Rubini A."/>
            <person name="Amicucci A."/>
            <person name="Amselem J."/>
            <person name="Anthouard V."/>
            <person name="Arcioni S."/>
            <person name="Artiguenave F."/>
            <person name="Aury J.M."/>
            <person name="Ballario P."/>
            <person name="Bolchi A."/>
            <person name="Brenna A."/>
            <person name="Brun A."/>
            <person name="Buee M."/>
            <person name="Cantarel B."/>
            <person name="Chevalier G."/>
            <person name="Couloux A."/>
            <person name="Da Silva C."/>
            <person name="Denoeud F."/>
            <person name="Duplessis S."/>
            <person name="Ghignone S."/>
            <person name="Hilselberger B."/>
            <person name="Iotti M."/>
            <person name="Marcais B."/>
            <person name="Mello A."/>
            <person name="Miranda M."/>
            <person name="Pacioni G."/>
            <person name="Quesneville H."/>
            <person name="Riccioni C."/>
            <person name="Ruotolo R."/>
            <person name="Splivallo R."/>
            <person name="Stocchi V."/>
            <person name="Tisserant E."/>
            <person name="Viscomi A.R."/>
            <person name="Zambonelli A."/>
            <person name="Zampieri E."/>
            <person name="Henrissat B."/>
            <person name="Lebrun M.H."/>
            <person name="Paolocci F."/>
            <person name="Bonfante P."/>
            <person name="Ottonello S."/>
            <person name="Wincker P."/>
        </authorList>
    </citation>
    <scope>NUCLEOTIDE SEQUENCE [LARGE SCALE GENOMIC DNA]</scope>
    <source>
        <strain evidence="8 9">Mel28</strain>
    </source>
</reference>
<sequence>MSYQQYGVGEYWQGAPEGANPNPLAEYNPSPEAAHTSQSGPGYNQKESDQSGGLGASGGGIWGMKRKTFIVVLGIFIILIIALAAGVGGGVAATVAKNNDRDAPELLKSSASADPSYVPPELQNPQSIDKLAVNWDSSSIQLFYKDTDHNIRRLDYDGSKWGKPTPPIFKPRDDSGIAAISWFEEGPPQRQQVRVYTLNVGNSLVETVWNSSQPGTWDTNLLSSTLDPAAAGSQLTAYAWNANGVQNIRVYYQGQDGYIREAVYTSGSGARWRKGDAPKIEDFPQARSGSGLAVLLFSDRNQAEDASLYYQNMDGKLVSYDYKRAATFVESWKKYVYAWGNGQQSQLGRRVSERRRLTGQNPRQVSLPRYQVTYVATGSYHSFAITRDCRVWAWELNQYRQCRIYGPPRAGVEHTVIPVPTIVQSLAGYTIVQISAGEHHSTALTETGELLVWGRLDSSQLGIDPAAHSAEDCVCDVRGNPRYLRTPHAVSGIRFSTIGCGTDHNVAVSMEGQAYSWGLNASHQTGLGPRACDEIITPTRIENTATRGVKMTFAAACGQFSIFAGIPAEPASCD</sequence>
<name>D5GHT7_TUBMM</name>
<dbReference type="SUPFAM" id="SSF50985">
    <property type="entry name" value="RCC1/BLIP-II"/>
    <property type="match status" value="1"/>
</dbReference>
<dbReference type="InterPro" id="IPR058923">
    <property type="entry name" value="RCC1-like_dom"/>
</dbReference>